<dbReference type="GO" id="GO:0030435">
    <property type="term" value="P:sporulation resulting in formation of a cellular spore"/>
    <property type="evidence" value="ECO:0007669"/>
    <property type="project" value="InterPro"/>
</dbReference>
<dbReference type="InterPro" id="IPR013693">
    <property type="entry name" value="SpoIID/LytB_N"/>
</dbReference>
<evidence type="ECO:0000256" key="1">
    <source>
        <dbReference type="SAM" id="SignalP"/>
    </source>
</evidence>
<proteinExistence type="predicted"/>
<dbReference type="NCBIfam" id="TIGR02669">
    <property type="entry name" value="SpoIID_LytB"/>
    <property type="match status" value="1"/>
</dbReference>
<evidence type="ECO:0000259" key="2">
    <source>
        <dbReference type="Pfam" id="PF08486"/>
    </source>
</evidence>
<accession>A0A9D9DNC3</accession>
<sequence length="293" mass="32006">MKKRLLLFLLVLAGFLCLNSPCYAIKIGLQVNADWAGIGSSGDTSIIDANTNKTVVKIDGMKGYEIVPYKNTMAIKLDGKFYQIYSDYIVIKPPQGGFISAKNKWYRGFLAIQNKNKKLTVINNVTLEDYLKGVVPSEMPSGWELEALKAQAIAARSYALANLGKRASLGFDLKDTPEDQAYGGATAETAKTNTAVDETSGLVLTYNYKVVSAFYSASAGGHTVTTKQAWGSDLPYIRAVPSFDDNVKKNGHGIGMSQHGANNLAKKGYNAYQILQYFYKNVKFARADESSVN</sequence>
<keyword evidence="1" id="KW-0732">Signal</keyword>
<organism evidence="3 4">
    <name type="scientific">Candidatus Scatousia excrementipullorum</name>
    <dbReference type="NCBI Taxonomy" id="2840936"/>
    <lineage>
        <taxon>Bacteria</taxon>
        <taxon>Candidatus Scatousia</taxon>
    </lineage>
</organism>
<evidence type="ECO:0000313" key="4">
    <source>
        <dbReference type="Proteomes" id="UP000823632"/>
    </source>
</evidence>
<dbReference type="Proteomes" id="UP000823632">
    <property type="component" value="Unassembled WGS sequence"/>
</dbReference>
<name>A0A9D9DNC3_9BACT</name>
<reference evidence="3" key="2">
    <citation type="journal article" date="2021" name="PeerJ">
        <title>Extensive microbial diversity within the chicken gut microbiome revealed by metagenomics and culture.</title>
        <authorList>
            <person name="Gilroy R."/>
            <person name="Ravi A."/>
            <person name="Getino M."/>
            <person name="Pursley I."/>
            <person name="Horton D.L."/>
            <person name="Alikhan N.F."/>
            <person name="Baker D."/>
            <person name="Gharbi K."/>
            <person name="Hall N."/>
            <person name="Watson M."/>
            <person name="Adriaenssens E.M."/>
            <person name="Foster-Nyarko E."/>
            <person name="Jarju S."/>
            <person name="Secka A."/>
            <person name="Antonio M."/>
            <person name="Oren A."/>
            <person name="Chaudhuri R.R."/>
            <person name="La Ragione R."/>
            <person name="Hildebrand F."/>
            <person name="Pallen M.J."/>
        </authorList>
    </citation>
    <scope>NUCLEOTIDE SEQUENCE</scope>
    <source>
        <strain evidence="3">10192</strain>
    </source>
</reference>
<dbReference type="InterPro" id="IPR013486">
    <property type="entry name" value="SpoIID/LytB"/>
</dbReference>
<feature type="signal peptide" evidence="1">
    <location>
        <begin position="1"/>
        <end position="24"/>
    </location>
</feature>
<feature type="domain" description="Sporulation stage II protein D amidase enhancer LytB N-terminal" evidence="2">
    <location>
        <begin position="116"/>
        <end position="206"/>
    </location>
</feature>
<protein>
    <submittedName>
        <fullName evidence="3">SpoIID/LytB domain-containing protein</fullName>
    </submittedName>
</protein>
<dbReference type="PANTHER" id="PTHR30032">
    <property type="entry name" value="N-ACETYLMURAMOYL-L-ALANINE AMIDASE-RELATED"/>
    <property type="match status" value="1"/>
</dbReference>
<evidence type="ECO:0000313" key="3">
    <source>
        <dbReference type="EMBL" id="MBO8429838.1"/>
    </source>
</evidence>
<dbReference type="Pfam" id="PF08486">
    <property type="entry name" value="SpoIID"/>
    <property type="match status" value="1"/>
</dbReference>
<gene>
    <name evidence="3" type="ORF">IAC76_00485</name>
</gene>
<dbReference type="PANTHER" id="PTHR30032:SF4">
    <property type="entry name" value="AMIDASE ENHANCER"/>
    <property type="match status" value="1"/>
</dbReference>
<feature type="chain" id="PRO_5039139355" evidence="1">
    <location>
        <begin position="25"/>
        <end position="293"/>
    </location>
</feature>
<dbReference type="InterPro" id="IPR051922">
    <property type="entry name" value="Bact_Sporulation_Assoc"/>
</dbReference>
<dbReference type="AlphaFoldDB" id="A0A9D9DNC3"/>
<reference evidence="3" key="1">
    <citation type="submission" date="2020-10" db="EMBL/GenBank/DDBJ databases">
        <authorList>
            <person name="Gilroy R."/>
        </authorList>
    </citation>
    <scope>NUCLEOTIDE SEQUENCE</scope>
    <source>
        <strain evidence="3">10192</strain>
    </source>
</reference>
<dbReference type="EMBL" id="JADIND010000009">
    <property type="protein sequence ID" value="MBO8429838.1"/>
    <property type="molecule type" value="Genomic_DNA"/>
</dbReference>
<dbReference type="GO" id="GO:0030288">
    <property type="term" value="C:outer membrane-bounded periplasmic space"/>
    <property type="evidence" value="ECO:0007669"/>
    <property type="project" value="TreeGrafter"/>
</dbReference>
<comment type="caution">
    <text evidence="3">The sequence shown here is derived from an EMBL/GenBank/DDBJ whole genome shotgun (WGS) entry which is preliminary data.</text>
</comment>